<dbReference type="InterPro" id="IPR035979">
    <property type="entry name" value="RBD_domain_sf"/>
</dbReference>
<dbReference type="PANTHER" id="PTHR13976">
    <property type="entry name" value="HETEROGENEOUS NUCLEAR RIBONUCLEOPROTEIN-RELATED"/>
    <property type="match status" value="1"/>
</dbReference>
<feature type="region of interest" description="Disordered" evidence="4">
    <location>
        <begin position="379"/>
        <end position="406"/>
    </location>
</feature>
<dbReference type="Bgee" id="ENSLOCG00000018344">
    <property type="expression patterns" value="Expressed in larva and 13 other cell types or tissues"/>
</dbReference>
<evidence type="ECO:0000256" key="3">
    <source>
        <dbReference type="PROSITE-ProRule" id="PRU00176"/>
    </source>
</evidence>
<evidence type="ECO:0000313" key="7">
    <source>
        <dbReference type="Proteomes" id="UP000018468"/>
    </source>
</evidence>
<dbReference type="GO" id="GO:0005654">
    <property type="term" value="C:nucleoplasm"/>
    <property type="evidence" value="ECO:0000318"/>
    <property type="project" value="GO_Central"/>
</dbReference>
<dbReference type="Gene3D" id="3.30.70.330">
    <property type="match status" value="5"/>
</dbReference>
<reference evidence="6" key="2">
    <citation type="submission" date="2025-08" db="UniProtKB">
        <authorList>
            <consortium name="Ensembl"/>
        </authorList>
    </citation>
    <scope>IDENTIFICATION</scope>
</reference>
<dbReference type="GO" id="GO:0003723">
    <property type="term" value="F:RNA binding"/>
    <property type="evidence" value="ECO:0000318"/>
    <property type="project" value="GO_Central"/>
</dbReference>
<protein>
    <submittedName>
        <fullName evidence="6">RNA binding motif protein 12Bb</fullName>
    </submittedName>
</protein>
<accession>W5NP86</accession>
<dbReference type="PROSITE" id="PS50102">
    <property type="entry name" value="RRM"/>
    <property type="match status" value="3"/>
</dbReference>
<evidence type="ECO:0000256" key="1">
    <source>
        <dbReference type="ARBA" id="ARBA00022737"/>
    </source>
</evidence>
<evidence type="ECO:0000313" key="6">
    <source>
        <dbReference type="Ensembl" id="ENSLOCP00000022445.1"/>
    </source>
</evidence>
<dbReference type="Ensembl" id="ENSLOCT00000022486.1">
    <property type="protein sequence ID" value="ENSLOCP00000022445.1"/>
    <property type="gene ID" value="ENSLOCG00000018344.1"/>
</dbReference>
<keyword evidence="7" id="KW-1185">Reference proteome</keyword>
<evidence type="ECO:0000259" key="5">
    <source>
        <dbReference type="PROSITE" id="PS50102"/>
    </source>
</evidence>
<dbReference type="OMA" id="AEMQNML"/>
<dbReference type="FunCoup" id="W5NP86">
    <property type="interactions" value="787"/>
</dbReference>
<dbReference type="HOGENOM" id="CLU_004368_1_0_1"/>
<dbReference type="eggNOG" id="KOG4307">
    <property type="taxonomic scope" value="Eukaryota"/>
</dbReference>
<dbReference type="Pfam" id="PF00076">
    <property type="entry name" value="RRM_1"/>
    <property type="match status" value="3"/>
</dbReference>
<feature type="domain" description="RRM" evidence="5">
    <location>
        <begin position="159"/>
        <end position="234"/>
    </location>
</feature>
<name>W5NP86_LEPOC</name>
<dbReference type="InterPro" id="IPR047188">
    <property type="entry name" value="RRM4_RBM12B"/>
</dbReference>
<evidence type="ECO:0000256" key="2">
    <source>
        <dbReference type="ARBA" id="ARBA00022884"/>
    </source>
</evidence>
<dbReference type="InterPro" id="IPR000504">
    <property type="entry name" value="RRM_dom"/>
</dbReference>
<keyword evidence="2 3" id="KW-0694">RNA-binding</keyword>
<dbReference type="CDD" id="cd12515">
    <property type="entry name" value="RRM5_RBM12_like"/>
    <property type="match status" value="1"/>
</dbReference>
<dbReference type="CTD" id="334496"/>
<dbReference type="GO" id="GO:1990904">
    <property type="term" value="C:ribonucleoprotein complex"/>
    <property type="evidence" value="ECO:0000318"/>
    <property type="project" value="GO_Central"/>
</dbReference>
<dbReference type="SMART" id="SM00360">
    <property type="entry name" value="RRM"/>
    <property type="match status" value="5"/>
</dbReference>
<dbReference type="InParanoid" id="W5NP86"/>
<evidence type="ECO:0000256" key="4">
    <source>
        <dbReference type="SAM" id="MobiDB-lite"/>
    </source>
</evidence>
<reference evidence="7" key="1">
    <citation type="submission" date="2011-12" db="EMBL/GenBank/DDBJ databases">
        <title>The Draft Genome of Lepisosteus oculatus.</title>
        <authorList>
            <consortium name="The Broad Institute Genome Assembly &amp; Analysis Group"/>
            <consortium name="Computational R&amp;D Group"/>
            <consortium name="and Sequencing Platform"/>
            <person name="Di Palma F."/>
            <person name="Alfoldi J."/>
            <person name="Johnson J."/>
            <person name="Berlin A."/>
            <person name="Gnerre S."/>
            <person name="Jaffe D."/>
            <person name="MacCallum I."/>
            <person name="Young S."/>
            <person name="Walker B.J."/>
            <person name="Lander E.S."/>
            <person name="Lindblad-Toh K."/>
        </authorList>
    </citation>
    <scope>NUCLEOTIDE SEQUENCE [LARGE SCALE GENOMIC DNA]</scope>
</reference>
<dbReference type="GO" id="GO:0043484">
    <property type="term" value="P:regulation of RNA splicing"/>
    <property type="evidence" value="ECO:0000318"/>
    <property type="project" value="GO_Central"/>
</dbReference>
<dbReference type="EMBL" id="AHAT01004686">
    <property type="status" value="NOT_ANNOTATED_CDS"/>
    <property type="molecule type" value="Genomic_DNA"/>
</dbReference>
<dbReference type="CDD" id="cd12748">
    <property type="entry name" value="RRM4_RBM12B"/>
    <property type="match status" value="1"/>
</dbReference>
<dbReference type="InterPro" id="IPR050666">
    <property type="entry name" value="ESRP"/>
</dbReference>
<feature type="domain" description="RRM" evidence="5">
    <location>
        <begin position="586"/>
        <end position="662"/>
    </location>
</feature>
<dbReference type="GeneID" id="102698562"/>
<dbReference type="AlphaFoldDB" id="W5NP86"/>
<dbReference type="Proteomes" id="UP000018468">
    <property type="component" value="Linkage group LG11"/>
</dbReference>
<feature type="compositionally biased region" description="Basic and acidic residues" evidence="4">
    <location>
        <begin position="379"/>
        <end position="394"/>
    </location>
</feature>
<dbReference type="OrthoDB" id="2588702at2759"/>
<sequence length="662" mass="74851">MAVVIRLQGLRIDAGSEDIRSFFTGLKIPDGGVHIIGGELEEAFIIFVSDEDARRAMIRSGGCIKGSPVHLQLSSKTEMQNVLEASTRTKEASKSRIYNERLGLRRTDSRAGSSAFTESFSEVQSKDPLHLGSPSDPIVSVKRKIRYPRKILPCNSDGYYLHLHGMPFSVTEKDVRMFFQGLEVEGILLFQNKHGQKNGRGIVKFATLRDASEGLKRDREYIGSRFVEVNCCTEKEWINAGGREGPNVGDAVVYDRESSPASVERYSRGRTRSRSPVMYRSRSSSPSNEEYCVLVENLSYTVEKRDIQRFFHPVVLSDDQILHLYDRNGKKTRAAFVLFKSLKDYCAGLGRHKDVMVHRMTYVSPISKEKMVKMLETLEEKLEEPRESSSRSLEKPQSTQRSRHPSERTCIYVRNLPFDVRKVEVMDFFQGFAISEDCIHLLHDEKGNGLGEALVRFQSEEEASKAEYLNGQRFLGCKVMLKCISRAQVLEFGVFDFGGTRSGRRPNSPLGCTGLNERSRKSNLDFLDFNVRENDMKAPFDEKLNISMGSNRALDPAVNNINSGFEREDRPRHDGFGNPGTYDGPTCVKLVNLPLKITINEIYDFCYGYQVIPGSVSLQYNRRGLPKGSATVVFESWREAQTAVQELNGRPIGTRKIQLTFV</sequence>
<dbReference type="InterPro" id="IPR012677">
    <property type="entry name" value="Nucleotide-bd_a/b_plait_sf"/>
</dbReference>
<feature type="domain" description="RRM" evidence="5">
    <location>
        <begin position="409"/>
        <end position="486"/>
    </location>
</feature>
<dbReference type="STRING" id="7918.ENSLOCP00000022445"/>
<dbReference type="GeneTree" id="ENSGT00940000158322"/>
<feature type="region of interest" description="Disordered" evidence="4">
    <location>
        <begin position="263"/>
        <end position="285"/>
    </location>
</feature>
<keyword evidence="1" id="KW-0677">Repeat</keyword>
<dbReference type="SUPFAM" id="SSF54928">
    <property type="entry name" value="RNA-binding domain, RBD"/>
    <property type="match status" value="4"/>
</dbReference>
<proteinExistence type="predicted"/>
<reference evidence="6" key="3">
    <citation type="submission" date="2025-09" db="UniProtKB">
        <authorList>
            <consortium name="Ensembl"/>
        </authorList>
    </citation>
    <scope>IDENTIFICATION</scope>
</reference>
<organism evidence="6 7">
    <name type="scientific">Lepisosteus oculatus</name>
    <name type="common">Spotted gar</name>
    <dbReference type="NCBI Taxonomy" id="7918"/>
    <lineage>
        <taxon>Eukaryota</taxon>
        <taxon>Metazoa</taxon>
        <taxon>Chordata</taxon>
        <taxon>Craniata</taxon>
        <taxon>Vertebrata</taxon>
        <taxon>Euteleostomi</taxon>
        <taxon>Actinopterygii</taxon>
        <taxon>Neopterygii</taxon>
        <taxon>Holostei</taxon>
        <taxon>Semionotiformes</taxon>
        <taxon>Lepisosteidae</taxon>
        <taxon>Lepisosteus</taxon>
    </lineage>
</organism>